<dbReference type="Proteomes" id="UP001262410">
    <property type="component" value="Unassembled WGS sequence"/>
</dbReference>
<comment type="caution">
    <text evidence="4">The sequence shown here is derived from an EMBL/GenBank/DDBJ whole genome shotgun (WGS) entry which is preliminary data.</text>
</comment>
<organism evidence="4 5">
    <name type="scientific">Inquilinus ginsengisoli</name>
    <dbReference type="NCBI Taxonomy" id="363840"/>
    <lineage>
        <taxon>Bacteria</taxon>
        <taxon>Pseudomonadati</taxon>
        <taxon>Pseudomonadota</taxon>
        <taxon>Alphaproteobacteria</taxon>
        <taxon>Rhodospirillales</taxon>
        <taxon>Rhodospirillaceae</taxon>
        <taxon>Inquilinus</taxon>
    </lineage>
</organism>
<dbReference type="PRINTS" id="PR00455">
    <property type="entry name" value="HTHTETR"/>
</dbReference>
<dbReference type="PROSITE" id="PS50977">
    <property type="entry name" value="HTH_TETR_2"/>
    <property type="match status" value="1"/>
</dbReference>
<dbReference type="InterPro" id="IPR009057">
    <property type="entry name" value="Homeodomain-like_sf"/>
</dbReference>
<accession>A0ABU1JX66</accession>
<dbReference type="PANTHER" id="PTHR30055">
    <property type="entry name" value="HTH-TYPE TRANSCRIPTIONAL REGULATOR RUTR"/>
    <property type="match status" value="1"/>
</dbReference>
<evidence type="ECO:0000313" key="5">
    <source>
        <dbReference type="Proteomes" id="UP001262410"/>
    </source>
</evidence>
<dbReference type="PANTHER" id="PTHR30055:SF146">
    <property type="entry name" value="HTH-TYPE TRANSCRIPTIONAL DUAL REGULATOR CECR"/>
    <property type="match status" value="1"/>
</dbReference>
<dbReference type="Gene3D" id="1.10.357.10">
    <property type="entry name" value="Tetracycline Repressor, domain 2"/>
    <property type="match status" value="1"/>
</dbReference>
<dbReference type="Pfam" id="PF00440">
    <property type="entry name" value="TetR_N"/>
    <property type="match status" value="1"/>
</dbReference>
<evidence type="ECO:0000313" key="4">
    <source>
        <dbReference type="EMBL" id="MDR6292140.1"/>
    </source>
</evidence>
<evidence type="ECO:0000256" key="1">
    <source>
        <dbReference type="ARBA" id="ARBA00023125"/>
    </source>
</evidence>
<reference evidence="4 5" key="1">
    <citation type="submission" date="2023-07" db="EMBL/GenBank/DDBJ databases">
        <title>Sorghum-associated microbial communities from plants grown in Nebraska, USA.</title>
        <authorList>
            <person name="Schachtman D."/>
        </authorList>
    </citation>
    <scope>NUCLEOTIDE SEQUENCE [LARGE SCALE GENOMIC DNA]</scope>
    <source>
        <strain evidence="4 5">584</strain>
    </source>
</reference>
<sequence length="207" mass="22791">MSEQDEIPRAAATPRGRRKREAILAAGLKVFMAEGYAASMDRVAAGAGVAKQTLYSHFGSKEGLLRAVSDRFKHDTLRGLDPAGDLGAELLAFGDHMMRKLFDPETLGIQRLMIAQADAFPDLARIVYAAGPGRVREALVEFMRSKVEQGELRPVDPDEAAEDFVALLQGGRRQRYLFGIERAPDAGEIRRMAQRAVAVFRRAYTVS</sequence>
<evidence type="ECO:0000259" key="3">
    <source>
        <dbReference type="PROSITE" id="PS50977"/>
    </source>
</evidence>
<name>A0ABU1JX66_9PROT</name>
<dbReference type="SUPFAM" id="SSF48498">
    <property type="entry name" value="Tetracyclin repressor-like, C-terminal domain"/>
    <property type="match status" value="1"/>
</dbReference>
<dbReference type="InterPro" id="IPR039536">
    <property type="entry name" value="TetR_C_Proteobacteria"/>
</dbReference>
<proteinExistence type="predicted"/>
<dbReference type="InterPro" id="IPR001647">
    <property type="entry name" value="HTH_TetR"/>
</dbReference>
<dbReference type="InterPro" id="IPR036271">
    <property type="entry name" value="Tet_transcr_reg_TetR-rel_C_sf"/>
</dbReference>
<keyword evidence="1 2" id="KW-0238">DNA-binding</keyword>
<feature type="DNA-binding region" description="H-T-H motif" evidence="2">
    <location>
        <begin position="39"/>
        <end position="58"/>
    </location>
</feature>
<evidence type="ECO:0000256" key="2">
    <source>
        <dbReference type="PROSITE-ProRule" id="PRU00335"/>
    </source>
</evidence>
<dbReference type="EMBL" id="JAVDPW010000008">
    <property type="protein sequence ID" value="MDR6292140.1"/>
    <property type="molecule type" value="Genomic_DNA"/>
</dbReference>
<keyword evidence="5" id="KW-1185">Reference proteome</keyword>
<feature type="domain" description="HTH tetR-type" evidence="3">
    <location>
        <begin position="17"/>
        <end position="76"/>
    </location>
</feature>
<dbReference type="RefSeq" id="WP_309797976.1">
    <property type="nucleotide sequence ID" value="NZ_JAVDPW010000008.1"/>
</dbReference>
<dbReference type="SUPFAM" id="SSF46689">
    <property type="entry name" value="Homeodomain-like"/>
    <property type="match status" value="1"/>
</dbReference>
<dbReference type="InterPro" id="IPR050109">
    <property type="entry name" value="HTH-type_TetR-like_transc_reg"/>
</dbReference>
<gene>
    <name evidence="4" type="ORF">E9232_004678</name>
</gene>
<protein>
    <submittedName>
        <fullName evidence="4">AcrR family transcriptional regulator</fullName>
    </submittedName>
</protein>
<dbReference type="Gene3D" id="1.10.10.60">
    <property type="entry name" value="Homeodomain-like"/>
    <property type="match status" value="1"/>
</dbReference>
<dbReference type="Pfam" id="PF14246">
    <property type="entry name" value="TetR_C_7"/>
    <property type="match status" value="1"/>
</dbReference>